<reference evidence="1" key="1">
    <citation type="submission" date="2021-02" db="EMBL/GenBank/DDBJ databases">
        <authorList>
            <person name="Nowell W R."/>
        </authorList>
    </citation>
    <scope>NUCLEOTIDE SEQUENCE</scope>
</reference>
<sequence length="37" mass="4225">MVAPLWENFTIGTCYPFLTGCDLGLSQICLDWREICD</sequence>
<evidence type="ECO:0000313" key="2">
    <source>
        <dbReference type="Proteomes" id="UP000682733"/>
    </source>
</evidence>
<accession>A0A8S2YSH1</accession>
<evidence type="ECO:0000313" key="1">
    <source>
        <dbReference type="EMBL" id="CAF4575597.1"/>
    </source>
</evidence>
<dbReference type="Proteomes" id="UP000682733">
    <property type="component" value="Unassembled WGS sequence"/>
</dbReference>
<proteinExistence type="predicted"/>
<dbReference type="EMBL" id="CAJOBA010119205">
    <property type="protein sequence ID" value="CAF4575597.1"/>
    <property type="molecule type" value="Genomic_DNA"/>
</dbReference>
<name>A0A8S2YSH1_9BILA</name>
<organism evidence="1 2">
    <name type="scientific">Didymodactylos carnosus</name>
    <dbReference type="NCBI Taxonomy" id="1234261"/>
    <lineage>
        <taxon>Eukaryota</taxon>
        <taxon>Metazoa</taxon>
        <taxon>Spiralia</taxon>
        <taxon>Gnathifera</taxon>
        <taxon>Rotifera</taxon>
        <taxon>Eurotatoria</taxon>
        <taxon>Bdelloidea</taxon>
        <taxon>Philodinida</taxon>
        <taxon>Philodinidae</taxon>
        <taxon>Didymodactylos</taxon>
    </lineage>
</organism>
<protein>
    <submittedName>
        <fullName evidence="1">Uncharacterized protein</fullName>
    </submittedName>
</protein>
<comment type="caution">
    <text evidence="1">The sequence shown here is derived from an EMBL/GenBank/DDBJ whole genome shotgun (WGS) entry which is preliminary data.</text>
</comment>
<dbReference type="AlphaFoldDB" id="A0A8S2YSH1"/>
<feature type="non-terminal residue" evidence="1">
    <location>
        <position position="37"/>
    </location>
</feature>
<gene>
    <name evidence="1" type="ORF">TMI583_LOCUS50278</name>
</gene>